<dbReference type="InterPro" id="IPR036188">
    <property type="entry name" value="FAD/NAD-bd_sf"/>
</dbReference>
<feature type="domain" description="FAD-binding" evidence="1">
    <location>
        <begin position="18"/>
        <end position="346"/>
    </location>
</feature>
<dbReference type="PANTHER" id="PTHR46865:SF2">
    <property type="entry name" value="MONOOXYGENASE"/>
    <property type="match status" value="1"/>
</dbReference>
<dbReference type="PRINTS" id="PR00420">
    <property type="entry name" value="RNGMNOXGNASE"/>
</dbReference>
<dbReference type="Proteomes" id="UP001241092">
    <property type="component" value="Chromosome"/>
</dbReference>
<evidence type="ECO:0000313" key="2">
    <source>
        <dbReference type="EMBL" id="BDY27066.1"/>
    </source>
</evidence>
<accession>A0AAI8TRG3</accession>
<evidence type="ECO:0000313" key="3">
    <source>
        <dbReference type="Proteomes" id="UP001241092"/>
    </source>
</evidence>
<gene>
    <name evidence="2" type="ORF">hbim_00983</name>
</gene>
<dbReference type="PANTHER" id="PTHR46865">
    <property type="entry name" value="OXIDOREDUCTASE-RELATED"/>
    <property type="match status" value="1"/>
</dbReference>
<dbReference type="EMBL" id="AP027452">
    <property type="protein sequence ID" value="BDY27066.1"/>
    <property type="molecule type" value="Genomic_DNA"/>
</dbReference>
<dbReference type="InterPro" id="IPR051704">
    <property type="entry name" value="FAD_aromatic-hydroxylase"/>
</dbReference>
<dbReference type="Gene3D" id="3.50.50.60">
    <property type="entry name" value="FAD/NAD(P)-binding domain"/>
    <property type="match status" value="1"/>
</dbReference>
<dbReference type="GO" id="GO:0071949">
    <property type="term" value="F:FAD binding"/>
    <property type="evidence" value="ECO:0007669"/>
    <property type="project" value="InterPro"/>
</dbReference>
<dbReference type="Pfam" id="PF01494">
    <property type="entry name" value="FAD_binding_3"/>
    <property type="match status" value="1"/>
</dbReference>
<dbReference type="SUPFAM" id="SSF51905">
    <property type="entry name" value="FAD/NAD(P)-binding domain"/>
    <property type="match status" value="1"/>
</dbReference>
<dbReference type="InterPro" id="IPR002938">
    <property type="entry name" value="FAD-bd"/>
</dbReference>
<evidence type="ECO:0000259" key="1">
    <source>
        <dbReference type="Pfam" id="PF01494"/>
    </source>
</evidence>
<sequence>MSETKPATRTTSPTEKSGVLICGAGIAGIVLAHRLAKSGFRPTVLEQSARLRSAGNAVDLRGPAVDIVEGMGALPELRSRATQLSEFYRIDPAGERVLTMAPEVIGGDVEILRTELNNVLFDVTQDGVEYRFGDSIRTIRDQVDQVEVTFDSGVHGEFSLVVGSDGLHSRTRALAFGPERDYVRHLGCYQAHFTTQNLLGLHHAGLLMNRPGRTVGCYTVHHDREIVVGLFFDSPPLEIDRADVVTQKRLIAERFSDMGWRTEELLSAMHECGDFYFDSIAQVSMPELHRGRVALVGDAGYGPSLLSGMGATLAIVGAAILADELTDCPADHARALDRYQARVADMIKSSHELARASRGWFIQPDGADGHPPESPLAADVESDALRVKTLAAVGTAFSRPQEFADRIRPTR</sequence>
<dbReference type="Gene3D" id="3.30.9.10">
    <property type="entry name" value="D-Amino Acid Oxidase, subunit A, domain 2"/>
    <property type="match status" value="1"/>
</dbReference>
<dbReference type="AlphaFoldDB" id="A0AAI8TRG3"/>
<proteinExistence type="predicted"/>
<name>A0AAI8TRG3_MYCME</name>
<reference evidence="2" key="1">
    <citation type="submission" date="2023-03" db="EMBL/GenBank/DDBJ databases">
        <title>Draft genome sequence of a Mycolicibacterium mageritense strain H4_3_1 isolated from a hybrid biological-inorganic system reactor.</title>
        <authorList>
            <person name="Feng X."/>
            <person name="Kazama D."/>
            <person name="Sato K."/>
            <person name="Kobayashi H."/>
        </authorList>
    </citation>
    <scope>NUCLEOTIDE SEQUENCE</scope>
    <source>
        <strain evidence="2">H4_3_1</strain>
    </source>
</reference>
<organism evidence="2 3">
    <name type="scientific">Mycolicibacterium mageritense</name>
    <name type="common">Mycobacterium mageritense</name>
    <dbReference type="NCBI Taxonomy" id="53462"/>
    <lineage>
        <taxon>Bacteria</taxon>
        <taxon>Bacillati</taxon>
        <taxon>Actinomycetota</taxon>
        <taxon>Actinomycetes</taxon>
        <taxon>Mycobacteriales</taxon>
        <taxon>Mycobacteriaceae</taxon>
        <taxon>Mycolicibacterium</taxon>
    </lineage>
</organism>
<protein>
    <recommendedName>
        <fullName evidence="1">FAD-binding domain-containing protein</fullName>
    </recommendedName>
</protein>